<accession>A0AAU9P408</accession>
<dbReference type="SUPFAM" id="SSF81383">
    <property type="entry name" value="F-box domain"/>
    <property type="match status" value="1"/>
</dbReference>
<dbReference type="PANTHER" id="PTHR31672">
    <property type="entry name" value="BNACNNG10540D PROTEIN"/>
    <property type="match status" value="1"/>
</dbReference>
<dbReference type="InterPro" id="IPR006527">
    <property type="entry name" value="F-box-assoc_dom_typ1"/>
</dbReference>
<dbReference type="Proteomes" id="UP001157418">
    <property type="component" value="Unassembled WGS sequence"/>
</dbReference>
<dbReference type="InterPro" id="IPR017451">
    <property type="entry name" value="F-box-assoc_interact_dom"/>
</dbReference>
<keyword evidence="3" id="KW-1185">Reference proteome</keyword>
<dbReference type="AlphaFoldDB" id="A0AAU9P408"/>
<dbReference type="PROSITE" id="PS50181">
    <property type="entry name" value="FBOX"/>
    <property type="match status" value="1"/>
</dbReference>
<name>A0AAU9P408_9ASTR</name>
<evidence type="ECO:0000259" key="1">
    <source>
        <dbReference type="PROSITE" id="PS50181"/>
    </source>
</evidence>
<protein>
    <recommendedName>
        <fullName evidence="1">F-box domain-containing protein</fullName>
    </recommendedName>
</protein>
<dbReference type="Gene3D" id="1.20.1280.50">
    <property type="match status" value="1"/>
</dbReference>
<dbReference type="EMBL" id="CAKMRJ010005523">
    <property type="protein sequence ID" value="CAH1444703.1"/>
    <property type="molecule type" value="Genomic_DNA"/>
</dbReference>
<dbReference type="SMART" id="SM00256">
    <property type="entry name" value="FBOX"/>
    <property type="match status" value="1"/>
</dbReference>
<dbReference type="InterPro" id="IPR001810">
    <property type="entry name" value="F-box_dom"/>
</dbReference>
<proteinExistence type="predicted"/>
<sequence>MPLVDASMENLPVEVMVDILSRLPVKTIIQCKCVCKKWLDLVSDSYFADFQLSRSPAGIMIYHDSDHNKENTGYHKSGIWVEVEDKPDHHNLPHNRVMSLDLNLPGIIHPVGSLNGLICLWQYNRKTSNTYICNPITREYMILPKQKYHRKEIYADVTYGFGVSSVAREYKVIRILQKSLSPAEVYTLGTGQWRSLGHVPYWFTGRCGQFLNGHAHWTIRDQDSSKKICALDFDKETFELFPSPPPEEAFIYFDCLGVVRGCLCRCDTYYSKFTVWVMKEYGVKKSWHKEFVIERCMDPNLDLLRVEPLYPIEGFEDGTILMASYQNKVFVYCPQRKTIVDREVFGGYFYGLSYHPSFLRLHNFENGRVQLF</sequence>
<dbReference type="CDD" id="cd22157">
    <property type="entry name" value="F-box_AtFBW1-like"/>
    <property type="match status" value="1"/>
</dbReference>
<feature type="domain" description="F-box" evidence="1">
    <location>
        <begin position="5"/>
        <end position="50"/>
    </location>
</feature>
<dbReference type="NCBIfam" id="TIGR01640">
    <property type="entry name" value="F_box_assoc_1"/>
    <property type="match status" value="1"/>
</dbReference>
<dbReference type="PANTHER" id="PTHR31672:SF13">
    <property type="entry name" value="F-BOX PROTEIN CPR30-LIKE"/>
    <property type="match status" value="1"/>
</dbReference>
<dbReference type="Pfam" id="PF07734">
    <property type="entry name" value="FBA_1"/>
    <property type="match status" value="1"/>
</dbReference>
<dbReference type="Pfam" id="PF12937">
    <property type="entry name" value="F-box-like"/>
    <property type="match status" value="1"/>
</dbReference>
<evidence type="ECO:0000313" key="2">
    <source>
        <dbReference type="EMBL" id="CAH1444703.1"/>
    </source>
</evidence>
<gene>
    <name evidence="2" type="ORF">LVIROSA_LOCUS30514</name>
</gene>
<dbReference type="InterPro" id="IPR050796">
    <property type="entry name" value="SCF_F-box_component"/>
</dbReference>
<organism evidence="2 3">
    <name type="scientific">Lactuca virosa</name>
    <dbReference type="NCBI Taxonomy" id="75947"/>
    <lineage>
        <taxon>Eukaryota</taxon>
        <taxon>Viridiplantae</taxon>
        <taxon>Streptophyta</taxon>
        <taxon>Embryophyta</taxon>
        <taxon>Tracheophyta</taxon>
        <taxon>Spermatophyta</taxon>
        <taxon>Magnoliopsida</taxon>
        <taxon>eudicotyledons</taxon>
        <taxon>Gunneridae</taxon>
        <taxon>Pentapetalae</taxon>
        <taxon>asterids</taxon>
        <taxon>campanulids</taxon>
        <taxon>Asterales</taxon>
        <taxon>Asteraceae</taxon>
        <taxon>Cichorioideae</taxon>
        <taxon>Cichorieae</taxon>
        <taxon>Lactucinae</taxon>
        <taxon>Lactuca</taxon>
    </lineage>
</organism>
<reference evidence="2 3" key="1">
    <citation type="submission" date="2022-01" db="EMBL/GenBank/DDBJ databases">
        <authorList>
            <person name="Xiong W."/>
            <person name="Schranz E."/>
        </authorList>
    </citation>
    <scope>NUCLEOTIDE SEQUENCE [LARGE SCALE GENOMIC DNA]</scope>
</reference>
<comment type="caution">
    <text evidence="2">The sequence shown here is derived from an EMBL/GenBank/DDBJ whole genome shotgun (WGS) entry which is preliminary data.</text>
</comment>
<dbReference type="InterPro" id="IPR036047">
    <property type="entry name" value="F-box-like_dom_sf"/>
</dbReference>
<evidence type="ECO:0000313" key="3">
    <source>
        <dbReference type="Proteomes" id="UP001157418"/>
    </source>
</evidence>